<dbReference type="EMBL" id="WNLP01000011">
    <property type="protein sequence ID" value="MUH60483.1"/>
    <property type="molecule type" value="Genomic_DNA"/>
</dbReference>
<dbReference type="AlphaFoldDB" id="A0A7K1J751"/>
<dbReference type="Gene3D" id="3.40.1620.10">
    <property type="entry name" value="YefM-like domain"/>
    <property type="match status" value="1"/>
</dbReference>
<dbReference type="SUPFAM" id="SSF143120">
    <property type="entry name" value="YefM-like"/>
    <property type="match status" value="1"/>
</dbReference>
<evidence type="ECO:0000256" key="2">
    <source>
        <dbReference type="RuleBase" id="RU362080"/>
    </source>
</evidence>
<dbReference type="InterPro" id="IPR006442">
    <property type="entry name" value="Antitoxin_Phd/YefM"/>
</dbReference>
<comment type="caution">
    <text evidence="3">The sequence shown here is derived from an EMBL/GenBank/DDBJ whole genome shotgun (WGS) entry which is preliminary data.</text>
</comment>
<protein>
    <recommendedName>
        <fullName evidence="2">Antitoxin</fullName>
    </recommendedName>
</protein>
<dbReference type="RefSeq" id="WP_155589278.1">
    <property type="nucleotide sequence ID" value="NZ_WNLP01000011.1"/>
</dbReference>
<name>A0A7K1J751_9BIFI</name>
<dbReference type="NCBIfam" id="TIGR01552">
    <property type="entry name" value="phd_fam"/>
    <property type="match status" value="1"/>
</dbReference>
<sequence>MRMIPYNSFSDELNDVLRQVRESHEPLLVTCEDSRDNIVVMNQFDYDSLMETARIYRNPVMRERGLHGMEQS</sequence>
<comment type="similarity">
    <text evidence="1 2">Belongs to the phD/YefM antitoxin family.</text>
</comment>
<dbReference type="InterPro" id="IPR036165">
    <property type="entry name" value="YefM-like_sf"/>
</dbReference>
<dbReference type="Proteomes" id="UP000487882">
    <property type="component" value="Unassembled WGS sequence"/>
</dbReference>
<accession>A0A7K1J751</accession>
<dbReference type="Pfam" id="PF02604">
    <property type="entry name" value="PhdYeFM_antitox"/>
    <property type="match status" value="1"/>
</dbReference>
<keyword evidence="4" id="KW-1185">Reference proteome</keyword>
<gene>
    <name evidence="3" type="ORF">GSD1FS_1856</name>
</gene>
<comment type="function">
    <text evidence="2">Antitoxin component of a type II toxin-antitoxin (TA) system.</text>
</comment>
<evidence type="ECO:0000313" key="4">
    <source>
        <dbReference type="Proteomes" id="UP000487882"/>
    </source>
</evidence>
<evidence type="ECO:0000313" key="3">
    <source>
        <dbReference type="EMBL" id="MUH60483.1"/>
    </source>
</evidence>
<reference evidence="3 4" key="1">
    <citation type="submission" date="2019-09" db="EMBL/GenBank/DDBJ databases">
        <title>Bifidobacterium canis sp. nov., isolated from the digestive tract of German Shepherd dog puppy.</title>
        <authorList>
            <person name="Bunesova V."/>
        </authorList>
    </citation>
    <scope>NUCLEOTIDE SEQUENCE [LARGE SCALE GENOMIC DNA]</scope>
    <source>
        <strain evidence="3 4">GSD1FS</strain>
    </source>
</reference>
<organism evidence="3 4">
    <name type="scientific">Bifidobacterium canis</name>
    <dbReference type="NCBI Taxonomy" id="2610880"/>
    <lineage>
        <taxon>Bacteria</taxon>
        <taxon>Bacillati</taxon>
        <taxon>Actinomycetota</taxon>
        <taxon>Actinomycetes</taxon>
        <taxon>Bifidobacteriales</taxon>
        <taxon>Bifidobacteriaceae</taxon>
        <taxon>Bifidobacterium</taxon>
    </lineage>
</organism>
<evidence type="ECO:0000256" key="1">
    <source>
        <dbReference type="ARBA" id="ARBA00009981"/>
    </source>
</evidence>
<proteinExistence type="inferred from homology"/>